<feature type="domain" description="Ig-like" evidence="6">
    <location>
        <begin position="187"/>
        <end position="267"/>
    </location>
</feature>
<dbReference type="InterPro" id="IPR003961">
    <property type="entry name" value="FN3_dom"/>
</dbReference>
<feature type="region of interest" description="Disordered" evidence="3">
    <location>
        <begin position="753"/>
        <end position="819"/>
    </location>
</feature>
<proteinExistence type="predicted"/>
<name>A0A8B7PGB9_HYAAZ</name>
<feature type="transmembrane region" description="Helical" evidence="4">
    <location>
        <begin position="829"/>
        <end position="850"/>
    </location>
</feature>
<dbReference type="PROSITE" id="PS50853">
    <property type="entry name" value="FN3"/>
    <property type="match status" value="1"/>
</dbReference>
<dbReference type="PANTHER" id="PTHR10075">
    <property type="entry name" value="BASIGIN RELATED"/>
    <property type="match status" value="1"/>
</dbReference>
<dbReference type="GO" id="GO:0005886">
    <property type="term" value="C:plasma membrane"/>
    <property type="evidence" value="ECO:0007669"/>
    <property type="project" value="TreeGrafter"/>
</dbReference>
<dbReference type="GeneID" id="108680107"/>
<dbReference type="AlphaFoldDB" id="A0A8B7PGB9"/>
<feature type="domain" description="Ig-like" evidence="6">
    <location>
        <begin position="293"/>
        <end position="400"/>
    </location>
</feature>
<evidence type="ECO:0000313" key="9">
    <source>
        <dbReference type="RefSeq" id="XP_018024351.1"/>
    </source>
</evidence>
<keyword evidence="2" id="KW-0393">Immunoglobulin domain</keyword>
<dbReference type="Pfam" id="PF13927">
    <property type="entry name" value="Ig_3"/>
    <property type="match status" value="1"/>
</dbReference>
<protein>
    <submittedName>
        <fullName evidence="9">Interference hedgehog-like</fullName>
    </submittedName>
</protein>
<evidence type="ECO:0000259" key="7">
    <source>
        <dbReference type="PROSITE" id="PS50853"/>
    </source>
</evidence>
<feature type="region of interest" description="Disordered" evidence="3">
    <location>
        <begin position="507"/>
        <end position="531"/>
    </location>
</feature>
<dbReference type="InterPro" id="IPR013098">
    <property type="entry name" value="Ig_I-set"/>
</dbReference>
<keyword evidence="5" id="KW-0732">Signal</keyword>
<keyword evidence="4" id="KW-1133">Transmembrane helix</keyword>
<sequence length="924" mass="101433">MMMMAWDVRVFGLLSAAVLLAFMPSQIHCAELGLEFIQHPVKQCLGIPGSIVALSCAVNLPVDDIQWHLNHHAIPSEDIILAEHAEITKLIEGLSSNGSRHCIIDATEISLGNAAEEENAASERTNLKNKYMMGIVNDISYLLVFLSENISQYAHQEGIYQCVASLGTISFVSSPSRLEVAKIAECPGVLSQTIVTAVDSSVRIPCGQPESTPPATITFTKNGAPLEADAERSFIVTAEGDLLLFSVSADQSGDYRCSVTNSELKITRICPAVYKLHVVPVDEADRPLQLISPKPGLVLVTEGDNVELHCITSLGLKKSVTWWTRSLLSSKPQFDAELGTEKPADISEDSHLLRVNEDLPDTMGLSNITGDSLLHLQHVTSRHSGRYTCHAESRAPLTVEVQLYVQAAPRVVAGLRSMAVGEGEELRATCAMTGQPAPQLSWFSNGRLLQPGPGRLILPHGELILHSVSKQDAGVLQCFGHNAVGSASSHALLTVTPATVLTLHKISSNSEESKKRMPDEQNDAVPPSRPTVTRVADDTVRLDWERSPSAVRFYKIQYRIVDEAVPEQASAPLGPQNPWEPRGHERRRWRTDDVNIAHDRNSWLLSGLTPNTTYKFRVAAVFANDKQRVSSSSKRFLLQHQQPLLPPDGQPDITDARWVTDAVERQAEVLWRYSGSRATPVDGFYILSRPAKSSEAFVKRQFLGGDRRSIVLTDLHLSDDSHGVELRVQAFNLAGSSLPSPPKILLPNYRSHEKEAQAAASGPAVEPQQGPPNSDGHLWWTHDKMEENRRGQDSDEVDNSDEQGVGTDAPTDEERDKKMAATWAKTSQIGVMLFSGMFVMVAVGLAYGLWVQRDRTTRRSCFKRFLDTFREYEVPEPPPPIVDSLPLPLTALPPVSMLLPALKATYSNGQAKDASTRVSLTQPD</sequence>
<dbReference type="GO" id="GO:0098632">
    <property type="term" value="F:cell-cell adhesion mediator activity"/>
    <property type="evidence" value="ECO:0007669"/>
    <property type="project" value="TreeGrafter"/>
</dbReference>
<keyword evidence="4" id="KW-0812">Transmembrane</keyword>
<dbReference type="CDD" id="cd00063">
    <property type="entry name" value="FN3"/>
    <property type="match status" value="1"/>
</dbReference>
<dbReference type="Pfam" id="PF00041">
    <property type="entry name" value="fn3"/>
    <property type="match status" value="1"/>
</dbReference>
<dbReference type="SMART" id="SM00409">
    <property type="entry name" value="IG"/>
    <property type="match status" value="4"/>
</dbReference>
<dbReference type="OrthoDB" id="6350820at2759"/>
<dbReference type="RefSeq" id="XP_018024351.1">
    <property type="nucleotide sequence ID" value="XM_018168862.2"/>
</dbReference>
<dbReference type="SUPFAM" id="SSF49265">
    <property type="entry name" value="Fibronectin type III"/>
    <property type="match status" value="1"/>
</dbReference>
<dbReference type="Gene3D" id="2.60.40.10">
    <property type="entry name" value="Immunoglobulins"/>
    <property type="match status" value="4"/>
</dbReference>
<dbReference type="SUPFAM" id="SSF48726">
    <property type="entry name" value="Immunoglobulin"/>
    <property type="match status" value="3"/>
</dbReference>
<reference evidence="9" key="1">
    <citation type="submission" date="2025-08" db="UniProtKB">
        <authorList>
            <consortium name="RefSeq"/>
        </authorList>
    </citation>
    <scope>IDENTIFICATION</scope>
    <source>
        <tissue evidence="9">Whole organism</tissue>
    </source>
</reference>
<evidence type="ECO:0000256" key="2">
    <source>
        <dbReference type="ARBA" id="ARBA00023319"/>
    </source>
</evidence>
<feature type="chain" id="PRO_5034639618" evidence="5">
    <location>
        <begin position="30"/>
        <end position="924"/>
    </location>
</feature>
<dbReference type="GO" id="GO:0007411">
    <property type="term" value="P:axon guidance"/>
    <property type="evidence" value="ECO:0007669"/>
    <property type="project" value="TreeGrafter"/>
</dbReference>
<dbReference type="SMART" id="SM00060">
    <property type="entry name" value="FN3"/>
    <property type="match status" value="1"/>
</dbReference>
<dbReference type="GO" id="GO:0007156">
    <property type="term" value="P:homophilic cell adhesion via plasma membrane adhesion molecules"/>
    <property type="evidence" value="ECO:0007669"/>
    <property type="project" value="TreeGrafter"/>
</dbReference>
<feature type="signal peptide" evidence="5">
    <location>
        <begin position="1"/>
        <end position="29"/>
    </location>
</feature>
<gene>
    <name evidence="9" type="primary">LOC108680107</name>
</gene>
<dbReference type="SMART" id="SM00408">
    <property type="entry name" value="IGc2"/>
    <property type="match status" value="3"/>
</dbReference>
<dbReference type="InterPro" id="IPR003599">
    <property type="entry name" value="Ig_sub"/>
</dbReference>
<evidence type="ECO:0000313" key="8">
    <source>
        <dbReference type="Proteomes" id="UP000694843"/>
    </source>
</evidence>
<dbReference type="InterPro" id="IPR036179">
    <property type="entry name" value="Ig-like_dom_sf"/>
</dbReference>
<dbReference type="InterPro" id="IPR013783">
    <property type="entry name" value="Ig-like_fold"/>
</dbReference>
<dbReference type="PROSITE" id="PS50835">
    <property type="entry name" value="IG_LIKE"/>
    <property type="match status" value="3"/>
</dbReference>
<evidence type="ECO:0000256" key="3">
    <source>
        <dbReference type="SAM" id="MobiDB-lite"/>
    </source>
</evidence>
<dbReference type="InterPro" id="IPR007110">
    <property type="entry name" value="Ig-like_dom"/>
</dbReference>
<dbReference type="GO" id="GO:0070593">
    <property type="term" value="P:dendrite self-avoidance"/>
    <property type="evidence" value="ECO:0007669"/>
    <property type="project" value="TreeGrafter"/>
</dbReference>
<dbReference type="Proteomes" id="UP000694843">
    <property type="component" value="Unplaced"/>
</dbReference>
<organism evidence="8 9">
    <name type="scientific">Hyalella azteca</name>
    <name type="common">Amphipod</name>
    <dbReference type="NCBI Taxonomy" id="294128"/>
    <lineage>
        <taxon>Eukaryota</taxon>
        <taxon>Metazoa</taxon>
        <taxon>Ecdysozoa</taxon>
        <taxon>Arthropoda</taxon>
        <taxon>Crustacea</taxon>
        <taxon>Multicrustacea</taxon>
        <taxon>Malacostraca</taxon>
        <taxon>Eumalacostraca</taxon>
        <taxon>Peracarida</taxon>
        <taxon>Amphipoda</taxon>
        <taxon>Senticaudata</taxon>
        <taxon>Talitrida</taxon>
        <taxon>Talitroidea</taxon>
        <taxon>Hyalellidae</taxon>
        <taxon>Hyalella</taxon>
    </lineage>
</organism>
<keyword evidence="8" id="KW-1185">Reference proteome</keyword>
<feature type="domain" description="Fibronectin type-III" evidence="7">
    <location>
        <begin position="526"/>
        <end position="643"/>
    </location>
</feature>
<evidence type="ECO:0000256" key="1">
    <source>
        <dbReference type="ARBA" id="ARBA00022737"/>
    </source>
</evidence>
<dbReference type="Pfam" id="PF07679">
    <property type="entry name" value="I-set"/>
    <property type="match status" value="1"/>
</dbReference>
<evidence type="ECO:0000256" key="5">
    <source>
        <dbReference type="SAM" id="SignalP"/>
    </source>
</evidence>
<dbReference type="GO" id="GO:0030424">
    <property type="term" value="C:axon"/>
    <property type="evidence" value="ECO:0007669"/>
    <property type="project" value="TreeGrafter"/>
</dbReference>
<evidence type="ECO:0000259" key="6">
    <source>
        <dbReference type="PROSITE" id="PS50835"/>
    </source>
</evidence>
<feature type="compositionally biased region" description="Basic and acidic residues" evidence="3">
    <location>
        <begin position="780"/>
        <end position="793"/>
    </location>
</feature>
<keyword evidence="1" id="KW-0677">Repeat</keyword>
<dbReference type="InterPro" id="IPR003598">
    <property type="entry name" value="Ig_sub2"/>
</dbReference>
<dbReference type="KEGG" id="hazt:108680107"/>
<dbReference type="PANTHER" id="PTHR10075:SF100">
    <property type="entry name" value="FASCICLIN-2"/>
    <property type="match status" value="1"/>
</dbReference>
<dbReference type="InterPro" id="IPR036116">
    <property type="entry name" value="FN3_sf"/>
</dbReference>
<dbReference type="CDD" id="cd00096">
    <property type="entry name" value="Ig"/>
    <property type="match status" value="1"/>
</dbReference>
<keyword evidence="4" id="KW-0472">Membrane</keyword>
<evidence type="ECO:0000256" key="4">
    <source>
        <dbReference type="SAM" id="Phobius"/>
    </source>
</evidence>
<accession>A0A8B7PGB9</accession>
<feature type="domain" description="Ig-like" evidence="6">
    <location>
        <begin position="409"/>
        <end position="494"/>
    </location>
</feature>